<dbReference type="AlphaFoldDB" id="A0A2J9PKK9"/>
<name>A0A2J9PKK9_9LACT</name>
<organism evidence="1 2">
    <name type="scientific">Aerococcus viridans</name>
    <dbReference type="NCBI Taxonomy" id="1377"/>
    <lineage>
        <taxon>Bacteria</taxon>
        <taxon>Bacillati</taxon>
        <taxon>Bacillota</taxon>
        <taxon>Bacilli</taxon>
        <taxon>Lactobacillales</taxon>
        <taxon>Aerococcaceae</taxon>
        <taxon>Aerococcus</taxon>
    </lineage>
</organism>
<reference evidence="2" key="1">
    <citation type="submission" date="2017-12" db="EMBL/GenBank/DDBJ databases">
        <title>FDA dAtabase for Regulatory Grade micrObial Sequences (FDA-ARGOS): Supporting development and validation of Infectious Disease Dx tests.</title>
        <authorList>
            <person name="Hoffmann M."/>
            <person name="Allard M."/>
            <person name="Evans P."/>
            <person name="Brown E."/>
            <person name="Tallon L."/>
            <person name="Sadzewicz L."/>
            <person name="Sengamalay N."/>
            <person name="Ott S."/>
            <person name="Godinez A."/>
            <person name="Nagaraj S."/>
            <person name="Vavikolanu K."/>
            <person name="Aluvathingal J."/>
            <person name="Nadendla S."/>
            <person name="Sichtig H."/>
        </authorList>
    </citation>
    <scope>NUCLEOTIDE SEQUENCE [LARGE SCALE GENOMIC DNA]</scope>
    <source>
        <strain evidence="2">FDAARGOS_249</strain>
    </source>
</reference>
<dbReference type="InterPro" id="IPR043502">
    <property type="entry name" value="DNA/RNA_pol_sf"/>
</dbReference>
<sequence length="571" mass="66013">MLFIDFEVFKHDWLCVVEIPYTEPIVIVNDTAALSRLYEKHIKGVWIGSNIKGYDQYILKGILLGINPYAISDYIINGDNFGWQYTDDFKLFSLNVYDVQKPKRSLKESEAHAGHDIEETQVDFNLDRKLTEKEIELTEFYCRHDVSETIEVFMDDVEEFETKLEILNSFKLNLKHISKSYSQLASLVFGARQGLGEEQADKYDLILPEVNTDMANEIADWFEGIFDEDQETYYVKQGVQHRIAGGGIHGCVEPMNSKGNYLLIDAISYYPTLMIEYDLYSRNLMNRDKFNEVYDKRLAYKDVGNKRKAQAYKKLINNTYGAMGDNFNKLYDLKMRNSIVATGQVLLVELMEMLADDCRILFSNTDGILIEYDDFDVIDEICAEWEDLYGIKLDFKEIDRVILKDVNNYILIGDEVHRVGAYTKELSKYDNDLPILNKAVVEYLLNGKKPEETIFSSNDLMDFQKVVRLPNGSIGARYGYLEYTGKVYRVFASDSLQHNELKAVKSNGLHSIAGIPELVFIDNGDVRGKTIPEYLDYTWYIAEAWSRINDFKAKTIDYIKPDELTDDMLPF</sequence>
<dbReference type="SUPFAM" id="SSF56672">
    <property type="entry name" value="DNA/RNA polymerases"/>
    <property type="match status" value="1"/>
</dbReference>
<evidence type="ECO:0000313" key="1">
    <source>
        <dbReference type="EMBL" id="PNL90856.1"/>
    </source>
</evidence>
<proteinExistence type="predicted"/>
<dbReference type="EMBL" id="NBTM02000001">
    <property type="protein sequence ID" value="PNL90856.1"/>
    <property type="molecule type" value="Genomic_DNA"/>
</dbReference>
<accession>A0A2J9PKK9</accession>
<comment type="caution">
    <text evidence="1">The sequence shown here is derived from an EMBL/GenBank/DDBJ whole genome shotgun (WGS) entry which is preliminary data.</text>
</comment>
<protein>
    <submittedName>
        <fullName evidence="1">Uncharacterized protein</fullName>
    </submittedName>
</protein>
<dbReference type="Proteomes" id="UP000192813">
    <property type="component" value="Unassembled WGS sequence"/>
</dbReference>
<gene>
    <name evidence="1" type="ORF">A6J77_000665</name>
</gene>
<dbReference type="RefSeq" id="WP_083067632.1">
    <property type="nucleotide sequence ID" value="NZ_NBTM02000001.1"/>
</dbReference>
<dbReference type="InterPro" id="IPR023211">
    <property type="entry name" value="DNA_pol_palm_dom_sf"/>
</dbReference>
<evidence type="ECO:0000313" key="2">
    <source>
        <dbReference type="Proteomes" id="UP000192813"/>
    </source>
</evidence>
<dbReference type="Gene3D" id="3.90.1600.10">
    <property type="entry name" value="Palm domain of DNA polymerase"/>
    <property type="match status" value="1"/>
</dbReference>